<organism evidence="11 12">
    <name type="scientific">Alteromonas gilva</name>
    <dbReference type="NCBI Taxonomy" id="2987522"/>
    <lineage>
        <taxon>Bacteria</taxon>
        <taxon>Pseudomonadati</taxon>
        <taxon>Pseudomonadota</taxon>
        <taxon>Gammaproteobacteria</taxon>
        <taxon>Alteromonadales</taxon>
        <taxon>Alteromonadaceae</taxon>
        <taxon>Alteromonas/Salinimonas group</taxon>
        <taxon>Alteromonas</taxon>
    </lineage>
</organism>
<keyword evidence="6 9" id="KW-1133">Transmembrane helix</keyword>
<accession>A0ABT5L5I4</accession>
<evidence type="ECO:0000256" key="8">
    <source>
        <dbReference type="ARBA" id="ARBA00038436"/>
    </source>
</evidence>
<name>A0ABT5L5I4_9ALTE</name>
<comment type="caution">
    <text evidence="9">Lacks conserved residue(s) required for the propagation of feature annotation.</text>
</comment>
<reference evidence="11 12" key="1">
    <citation type="submission" date="2022-10" db="EMBL/GenBank/DDBJ databases">
        <title>Alteromonas sp. chi3 Genome sequencing.</title>
        <authorList>
            <person name="Park S."/>
        </authorList>
    </citation>
    <scope>NUCLEOTIDE SEQUENCE [LARGE SCALE GENOMIC DNA]</scope>
    <source>
        <strain evidence="12">chi3</strain>
    </source>
</reference>
<keyword evidence="12" id="KW-1185">Reference proteome</keyword>
<evidence type="ECO:0000256" key="1">
    <source>
        <dbReference type="ARBA" id="ARBA00004429"/>
    </source>
</evidence>
<proteinExistence type="inferred from homology"/>
<keyword evidence="3" id="KW-1003">Cell membrane</keyword>
<evidence type="ECO:0000256" key="5">
    <source>
        <dbReference type="ARBA" id="ARBA00022692"/>
    </source>
</evidence>
<feature type="transmembrane region" description="Helical" evidence="9">
    <location>
        <begin position="119"/>
        <end position="139"/>
    </location>
</feature>
<keyword evidence="4 9" id="KW-0997">Cell inner membrane</keyword>
<comment type="subcellular location">
    <subcellularLocation>
        <location evidence="1 9">Cell inner membrane</location>
        <topology evidence="1 9">Multi-pass membrane protein</topology>
    </subcellularLocation>
</comment>
<comment type="subunit">
    <text evidence="9">The complex comprises the extracytoplasmic solute receptor protein and the two transmembrane proteins.</text>
</comment>
<evidence type="ECO:0000313" key="11">
    <source>
        <dbReference type="EMBL" id="MDC8832310.1"/>
    </source>
</evidence>
<dbReference type="Proteomes" id="UP001218788">
    <property type="component" value="Unassembled WGS sequence"/>
</dbReference>
<dbReference type="InterPro" id="IPR055348">
    <property type="entry name" value="DctQ"/>
</dbReference>
<protein>
    <recommendedName>
        <fullName evidence="9">TRAP transporter small permease protein</fullName>
    </recommendedName>
</protein>
<evidence type="ECO:0000256" key="4">
    <source>
        <dbReference type="ARBA" id="ARBA00022519"/>
    </source>
</evidence>
<dbReference type="PANTHER" id="PTHR35011:SF2">
    <property type="entry name" value="2,3-DIKETO-L-GULONATE TRAP TRANSPORTER SMALL PERMEASE PROTEIN YIAM"/>
    <property type="match status" value="1"/>
</dbReference>
<comment type="function">
    <text evidence="9">Part of the tripartite ATP-independent periplasmic (TRAP) transport system.</text>
</comment>
<comment type="caution">
    <text evidence="11">The sequence shown here is derived from an EMBL/GenBank/DDBJ whole genome shotgun (WGS) entry which is preliminary data.</text>
</comment>
<feature type="transmembrane region" description="Helical" evidence="9">
    <location>
        <begin position="35"/>
        <end position="55"/>
    </location>
</feature>
<evidence type="ECO:0000256" key="6">
    <source>
        <dbReference type="ARBA" id="ARBA00022989"/>
    </source>
</evidence>
<comment type="similarity">
    <text evidence="8 9">Belongs to the TRAP transporter small permease family.</text>
</comment>
<dbReference type="EMBL" id="JAQQXP010000002">
    <property type="protein sequence ID" value="MDC8832310.1"/>
    <property type="molecule type" value="Genomic_DNA"/>
</dbReference>
<gene>
    <name evidence="11" type="ORF">OIK42_16255</name>
</gene>
<evidence type="ECO:0000313" key="12">
    <source>
        <dbReference type="Proteomes" id="UP001218788"/>
    </source>
</evidence>
<keyword evidence="2 9" id="KW-0813">Transport</keyword>
<keyword evidence="7 9" id="KW-0472">Membrane</keyword>
<evidence type="ECO:0000259" key="10">
    <source>
        <dbReference type="Pfam" id="PF04290"/>
    </source>
</evidence>
<dbReference type="PANTHER" id="PTHR35011">
    <property type="entry name" value="2,3-DIKETO-L-GULONATE TRAP TRANSPORTER SMALL PERMEASE PROTEIN YIAM"/>
    <property type="match status" value="1"/>
</dbReference>
<evidence type="ECO:0000256" key="7">
    <source>
        <dbReference type="ARBA" id="ARBA00023136"/>
    </source>
</evidence>
<dbReference type="Pfam" id="PF04290">
    <property type="entry name" value="DctQ"/>
    <property type="match status" value="1"/>
</dbReference>
<keyword evidence="5 9" id="KW-0812">Transmembrane</keyword>
<dbReference type="RefSeq" id="WP_273642117.1">
    <property type="nucleotide sequence ID" value="NZ_JAQQXP010000002.1"/>
</dbReference>
<evidence type="ECO:0000256" key="3">
    <source>
        <dbReference type="ARBA" id="ARBA00022475"/>
    </source>
</evidence>
<feature type="transmembrane region" description="Helical" evidence="9">
    <location>
        <begin position="81"/>
        <end position="107"/>
    </location>
</feature>
<feature type="domain" description="Tripartite ATP-independent periplasmic transporters DctQ component" evidence="10">
    <location>
        <begin position="19"/>
        <end position="147"/>
    </location>
</feature>
<evidence type="ECO:0000256" key="9">
    <source>
        <dbReference type="RuleBase" id="RU369079"/>
    </source>
</evidence>
<evidence type="ECO:0000256" key="2">
    <source>
        <dbReference type="ARBA" id="ARBA00022448"/>
    </source>
</evidence>
<dbReference type="InterPro" id="IPR007387">
    <property type="entry name" value="TRAP_DctQ"/>
</dbReference>
<sequence>MNCLDRVERTVCILLLALIVLLVFAAAVMRTMGMPIIWSVDVAQLLFTWLCMLGANQTLKHSHHASVDIITQYLPARWQQILHGFAVIIILAVLTTLVVYGLALFNLNPQRTLGSTDIPYRYVTLALPVGAVLVALTVLQQGWRSVKQSTEANTL</sequence>